<name>A0A6J8EYF2_MYTCO</name>
<gene>
    <name evidence="8" type="ORF">MCOR_57343</name>
</gene>
<evidence type="ECO:0000256" key="4">
    <source>
        <dbReference type="PROSITE-ProRule" id="PRU00146"/>
    </source>
</evidence>
<dbReference type="InterPro" id="IPR013083">
    <property type="entry name" value="Znf_RING/FYVE/PHD"/>
</dbReference>
<dbReference type="InterPro" id="IPR011011">
    <property type="entry name" value="Znf_FYVE_PHD"/>
</dbReference>
<feature type="region of interest" description="Disordered" evidence="5">
    <location>
        <begin position="202"/>
        <end position="223"/>
    </location>
</feature>
<dbReference type="SUPFAM" id="SSF57903">
    <property type="entry name" value="FYVE/PHD zinc finger"/>
    <property type="match status" value="1"/>
</dbReference>
<reference evidence="8 9" key="1">
    <citation type="submission" date="2020-06" db="EMBL/GenBank/DDBJ databases">
        <authorList>
            <person name="Li R."/>
            <person name="Bekaert M."/>
        </authorList>
    </citation>
    <scope>NUCLEOTIDE SEQUENCE [LARGE SCALE GENOMIC DNA]</scope>
    <source>
        <strain evidence="9">wild</strain>
    </source>
</reference>
<evidence type="ECO:0000256" key="3">
    <source>
        <dbReference type="ARBA" id="ARBA00022833"/>
    </source>
</evidence>
<evidence type="ECO:0000313" key="9">
    <source>
        <dbReference type="Proteomes" id="UP000507470"/>
    </source>
</evidence>
<feature type="domain" description="PHD-type" evidence="7">
    <location>
        <begin position="111"/>
        <end position="168"/>
    </location>
</feature>
<evidence type="ECO:0000313" key="8">
    <source>
        <dbReference type="EMBL" id="CAC5425534.1"/>
    </source>
</evidence>
<evidence type="ECO:0000259" key="7">
    <source>
        <dbReference type="PROSITE" id="PS50016"/>
    </source>
</evidence>
<dbReference type="InterPro" id="IPR019786">
    <property type="entry name" value="Zinc_finger_PHD-type_CS"/>
</dbReference>
<sequence>MSKLIIFLFLLSFGYQLCLAKITDQQNILTKSKQGEHMREFTIINNYNPEYINHFTIIDNIRTEILSMNERRLIYRKMINHLTYLSMILIHISNDVNLNPGPECSNTSGTVYPCGTCDQPVTWQERGIVCDTCNQWYHISCQAMQTKSYLEHVNDSAIAWDCIMCNCPNYSTFCYSLVFSTSNQFSILSNISISSPTSSIIKPLHTSTPERKTQKKKEQEDSNPKTIRVLNVNFQSIRNKQGELINLIESTKSDIIFGTETWLDSSIKDSQYFPDGYNIYRNDRNLSGRGVLIAVKDTYITSSVPELQTDCEIVCLILPAAQINGGRKDC</sequence>
<accession>A0A6J8EYF2</accession>
<dbReference type="OrthoDB" id="5989495at2759"/>
<dbReference type="InterPro" id="IPR019787">
    <property type="entry name" value="Znf_PHD-finger"/>
</dbReference>
<dbReference type="GO" id="GO:0031012">
    <property type="term" value="C:extracellular matrix"/>
    <property type="evidence" value="ECO:0007669"/>
    <property type="project" value="TreeGrafter"/>
</dbReference>
<dbReference type="Proteomes" id="UP000507470">
    <property type="component" value="Unassembled WGS sequence"/>
</dbReference>
<keyword evidence="6" id="KW-0732">Signal</keyword>
<evidence type="ECO:0000256" key="1">
    <source>
        <dbReference type="ARBA" id="ARBA00022723"/>
    </source>
</evidence>
<dbReference type="GO" id="GO:0007508">
    <property type="term" value="P:larval heart development"/>
    <property type="evidence" value="ECO:0007669"/>
    <property type="project" value="TreeGrafter"/>
</dbReference>
<dbReference type="PANTHER" id="PTHR33395">
    <property type="entry name" value="TRANSCRIPTASE, PUTATIVE-RELATED-RELATED"/>
    <property type="match status" value="1"/>
</dbReference>
<proteinExistence type="predicted"/>
<keyword evidence="3" id="KW-0862">Zinc</keyword>
<dbReference type="GO" id="GO:0008270">
    <property type="term" value="F:zinc ion binding"/>
    <property type="evidence" value="ECO:0007669"/>
    <property type="project" value="UniProtKB-KW"/>
</dbReference>
<dbReference type="InterPro" id="IPR036691">
    <property type="entry name" value="Endo/exonu/phosph_ase_sf"/>
</dbReference>
<evidence type="ECO:0000256" key="2">
    <source>
        <dbReference type="ARBA" id="ARBA00022771"/>
    </source>
</evidence>
<evidence type="ECO:0000256" key="6">
    <source>
        <dbReference type="SAM" id="SignalP"/>
    </source>
</evidence>
<dbReference type="PANTHER" id="PTHR33395:SF22">
    <property type="entry name" value="REVERSE TRANSCRIPTASE DOMAIN-CONTAINING PROTEIN"/>
    <property type="match status" value="1"/>
</dbReference>
<dbReference type="PROSITE" id="PS01359">
    <property type="entry name" value="ZF_PHD_1"/>
    <property type="match status" value="1"/>
</dbReference>
<protein>
    <recommendedName>
        <fullName evidence="7">PHD-type domain-containing protein</fullName>
    </recommendedName>
</protein>
<dbReference type="Gene3D" id="3.30.40.10">
    <property type="entry name" value="Zinc/RING finger domain, C3HC4 (zinc finger)"/>
    <property type="match status" value="1"/>
</dbReference>
<feature type="compositionally biased region" description="Basic and acidic residues" evidence="5">
    <location>
        <begin position="208"/>
        <end position="223"/>
    </location>
</feature>
<keyword evidence="1" id="KW-0479">Metal-binding</keyword>
<dbReference type="Gene3D" id="3.60.10.10">
    <property type="entry name" value="Endonuclease/exonuclease/phosphatase"/>
    <property type="match status" value="1"/>
</dbReference>
<keyword evidence="2 4" id="KW-0863">Zinc-finger</keyword>
<feature type="chain" id="PRO_5027011271" description="PHD-type domain-containing protein" evidence="6">
    <location>
        <begin position="21"/>
        <end position="330"/>
    </location>
</feature>
<dbReference type="AlphaFoldDB" id="A0A6J8EYF2"/>
<dbReference type="PROSITE" id="PS50016">
    <property type="entry name" value="ZF_PHD_2"/>
    <property type="match status" value="1"/>
</dbReference>
<dbReference type="GO" id="GO:0061343">
    <property type="term" value="P:cell adhesion involved in heart morphogenesis"/>
    <property type="evidence" value="ECO:0007669"/>
    <property type="project" value="TreeGrafter"/>
</dbReference>
<dbReference type="SUPFAM" id="SSF56219">
    <property type="entry name" value="DNase I-like"/>
    <property type="match status" value="1"/>
</dbReference>
<keyword evidence="9" id="KW-1185">Reference proteome</keyword>
<organism evidence="8 9">
    <name type="scientific">Mytilus coruscus</name>
    <name type="common">Sea mussel</name>
    <dbReference type="NCBI Taxonomy" id="42192"/>
    <lineage>
        <taxon>Eukaryota</taxon>
        <taxon>Metazoa</taxon>
        <taxon>Spiralia</taxon>
        <taxon>Lophotrochozoa</taxon>
        <taxon>Mollusca</taxon>
        <taxon>Bivalvia</taxon>
        <taxon>Autobranchia</taxon>
        <taxon>Pteriomorphia</taxon>
        <taxon>Mytilida</taxon>
        <taxon>Mytiloidea</taxon>
        <taxon>Mytilidae</taxon>
        <taxon>Mytilinae</taxon>
        <taxon>Mytilus</taxon>
    </lineage>
</organism>
<dbReference type="EMBL" id="CACVKT020010252">
    <property type="protein sequence ID" value="CAC5425534.1"/>
    <property type="molecule type" value="Genomic_DNA"/>
</dbReference>
<evidence type="ECO:0000256" key="5">
    <source>
        <dbReference type="SAM" id="MobiDB-lite"/>
    </source>
</evidence>
<feature type="signal peptide" evidence="6">
    <location>
        <begin position="1"/>
        <end position="20"/>
    </location>
</feature>